<protein>
    <submittedName>
        <fullName evidence="1">Uncharacterized protein</fullName>
    </submittedName>
</protein>
<keyword evidence="2" id="KW-1185">Reference proteome</keyword>
<dbReference type="EMBL" id="GL379792">
    <property type="protein sequence ID" value="EGT54151.1"/>
    <property type="molecule type" value="Genomic_DNA"/>
</dbReference>
<gene>
    <name evidence="1" type="ORF">CAEBREN_23075</name>
</gene>
<proteinExistence type="predicted"/>
<reference evidence="2" key="1">
    <citation type="submission" date="2011-07" db="EMBL/GenBank/DDBJ databases">
        <authorList>
            <consortium name="Caenorhabditis brenneri Sequencing and Analysis Consortium"/>
            <person name="Wilson R.K."/>
        </authorList>
    </citation>
    <scope>NUCLEOTIDE SEQUENCE [LARGE SCALE GENOMIC DNA]</scope>
    <source>
        <strain evidence="2">PB2801</strain>
    </source>
</reference>
<name>G0MFN3_CAEBE</name>
<evidence type="ECO:0000313" key="2">
    <source>
        <dbReference type="Proteomes" id="UP000008068"/>
    </source>
</evidence>
<accession>G0MFN3</accession>
<dbReference type="HOGENOM" id="CLU_3208096_0_0_1"/>
<dbReference type="InParanoid" id="G0MFN3"/>
<organism evidence="2">
    <name type="scientific">Caenorhabditis brenneri</name>
    <name type="common">Nematode worm</name>
    <dbReference type="NCBI Taxonomy" id="135651"/>
    <lineage>
        <taxon>Eukaryota</taxon>
        <taxon>Metazoa</taxon>
        <taxon>Ecdysozoa</taxon>
        <taxon>Nematoda</taxon>
        <taxon>Chromadorea</taxon>
        <taxon>Rhabditida</taxon>
        <taxon>Rhabditina</taxon>
        <taxon>Rhabditomorpha</taxon>
        <taxon>Rhabditoidea</taxon>
        <taxon>Rhabditidae</taxon>
        <taxon>Peloderinae</taxon>
        <taxon>Caenorhabditis</taxon>
    </lineage>
</organism>
<sequence length="45" mass="5223">MRDIFYLTSHRLKKHMNIEKKYQGGLEVVPQSLGQGGIRSTRFCV</sequence>
<dbReference type="AlphaFoldDB" id="G0MFN3"/>
<evidence type="ECO:0000313" key="1">
    <source>
        <dbReference type="EMBL" id="EGT54151.1"/>
    </source>
</evidence>
<dbReference type="Proteomes" id="UP000008068">
    <property type="component" value="Unassembled WGS sequence"/>
</dbReference>